<dbReference type="InterPro" id="IPR011605">
    <property type="entry name" value="NusB_fam"/>
</dbReference>
<feature type="domain" description="NusB/RsmB/TIM44" evidence="7">
    <location>
        <begin position="18"/>
        <end position="153"/>
    </location>
</feature>
<dbReference type="InterPro" id="IPR006027">
    <property type="entry name" value="NusB_RsmB_TIM44"/>
</dbReference>
<dbReference type="PANTHER" id="PTHR11078:SF3">
    <property type="entry name" value="ANTITERMINATION NUSB DOMAIN-CONTAINING PROTEIN"/>
    <property type="match status" value="1"/>
</dbReference>
<dbReference type="GO" id="GO:0031564">
    <property type="term" value="P:transcription antitermination"/>
    <property type="evidence" value="ECO:0007669"/>
    <property type="project" value="UniProtKB-KW"/>
</dbReference>
<sequence length="161" mass="18078">MSGTTEIRGRAVEARTMARLAAVQALYQMEHSAIGVEAVIREFQSFRLGGEMEGSLLRDADAEFFAETVRGVVENQRGIDPFIQKHLSEGWTLKRLDATARSILRCGIFELIRRPDIPWRATVDEYVEIANSFFDSGQTEPRFINGVLDASAREIRADEVS</sequence>
<dbReference type="SUPFAM" id="SSF48013">
    <property type="entry name" value="NusB-like"/>
    <property type="match status" value="1"/>
</dbReference>
<dbReference type="GO" id="GO:0006353">
    <property type="term" value="P:DNA-templated transcription termination"/>
    <property type="evidence" value="ECO:0007669"/>
    <property type="project" value="UniProtKB-UniRule"/>
</dbReference>
<dbReference type="InterPro" id="IPR035926">
    <property type="entry name" value="NusB-like_sf"/>
</dbReference>
<dbReference type="Proteomes" id="UP000264589">
    <property type="component" value="Unassembled WGS sequence"/>
</dbReference>
<dbReference type="PANTHER" id="PTHR11078">
    <property type="entry name" value="N UTILIZATION SUBSTANCE PROTEIN B-RELATED"/>
    <property type="match status" value="1"/>
</dbReference>
<dbReference type="FunCoup" id="A0A371RL98">
    <property type="interactions" value="346"/>
</dbReference>
<dbReference type="AlphaFoldDB" id="A0A371RL98"/>
<keyword evidence="3 6" id="KW-0694">RNA-binding</keyword>
<organism evidence="8 9">
    <name type="scientific">Parvularcula marina</name>
    <dbReference type="NCBI Taxonomy" id="2292771"/>
    <lineage>
        <taxon>Bacteria</taxon>
        <taxon>Pseudomonadati</taxon>
        <taxon>Pseudomonadota</taxon>
        <taxon>Alphaproteobacteria</taxon>
        <taxon>Parvularculales</taxon>
        <taxon>Parvularculaceae</taxon>
        <taxon>Parvularcula</taxon>
    </lineage>
</organism>
<keyword evidence="9" id="KW-1185">Reference proteome</keyword>
<gene>
    <name evidence="6 8" type="primary">nusB</name>
    <name evidence="8" type="ORF">DX908_13555</name>
</gene>
<evidence type="ECO:0000256" key="5">
    <source>
        <dbReference type="ARBA" id="ARBA00023163"/>
    </source>
</evidence>
<dbReference type="InParanoid" id="A0A371RL98"/>
<evidence type="ECO:0000256" key="4">
    <source>
        <dbReference type="ARBA" id="ARBA00023015"/>
    </source>
</evidence>
<dbReference type="Gene3D" id="1.10.940.10">
    <property type="entry name" value="NusB-like"/>
    <property type="match status" value="1"/>
</dbReference>
<proteinExistence type="inferred from homology"/>
<keyword evidence="5 6" id="KW-0804">Transcription</keyword>
<reference evidence="8 9" key="1">
    <citation type="submission" date="2018-08" db="EMBL/GenBank/DDBJ databases">
        <title>Parvularcula sp. SM1705, isolated from surface water of the South Sea China.</title>
        <authorList>
            <person name="Sun L."/>
        </authorList>
    </citation>
    <scope>NUCLEOTIDE SEQUENCE [LARGE SCALE GENOMIC DNA]</scope>
    <source>
        <strain evidence="8 9">SM1705</strain>
    </source>
</reference>
<evidence type="ECO:0000256" key="3">
    <source>
        <dbReference type="ARBA" id="ARBA00022884"/>
    </source>
</evidence>
<evidence type="ECO:0000313" key="9">
    <source>
        <dbReference type="Proteomes" id="UP000264589"/>
    </source>
</evidence>
<name>A0A371RL98_9PROT</name>
<evidence type="ECO:0000259" key="7">
    <source>
        <dbReference type="Pfam" id="PF01029"/>
    </source>
</evidence>
<dbReference type="GO" id="GO:0005829">
    <property type="term" value="C:cytosol"/>
    <property type="evidence" value="ECO:0007669"/>
    <property type="project" value="TreeGrafter"/>
</dbReference>
<keyword evidence="2 6" id="KW-0889">Transcription antitermination</keyword>
<comment type="function">
    <text evidence="6">Involved in transcription antitermination. Required for transcription of ribosomal RNA (rRNA) genes. Binds specifically to the boxA antiterminator sequence of the ribosomal RNA (rrn) operons.</text>
</comment>
<evidence type="ECO:0000313" key="8">
    <source>
        <dbReference type="EMBL" id="RFB06201.1"/>
    </source>
</evidence>
<dbReference type="EMBL" id="QUQO01000001">
    <property type="protein sequence ID" value="RFB06201.1"/>
    <property type="molecule type" value="Genomic_DNA"/>
</dbReference>
<dbReference type="NCBIfam" id="TIGR01951">
    <property type="entry name" value="nusB"/>
    <property type="match status" value="1"/>
</dbReference>
<evidence type="ECO:0000256" key="2">
    <source>
        <dbReference type="ARBA" id="ARBA00022814"/>
    </source>
</evidence>
<evidence type="ECO:0000256" key="1">
    <source>
        <dbReference type="ARBA" id="ARBA00005952"/>
    </source>
</evidence>
<accession>A0A371RL98</accession>
<keyword evidence="4 6" id="KW-0805">Transcription regulation</keyword>
<dbReference type="RefSeq" id="WP_116392835.1">
    <property type="nucleotide sequence ID" value="NZ_CAXQPM010000004.1"/>
</dbReference>
<dbReference type="HAMAP" id="MF_00073">
    <property type="entry name" value="NusB"/>
    <property type="match status" value="1"/>
</dbReference>
<dbReference type="OrthoDB" id="9797817at2"/>
<dbReference type="GO" id="GO:0003723">
    <property type="term" value="F:RNA binding"/>
    <property type="evidence" value="ECO:0007669"/>
    <property type="project" value="UniProtKB-UniRule"/>
</dbReference>
<comment type="similarity">
    <text evidence="1 6">Belongs to the NusB family.</text>
</comment>
<evidence type="ECO:0000256" key="6">
    <source>
        <dbReference type="HAMAP-Rule" id="MF_00073"/>
    </source>
</evidence>
<protein>
    <recommendedName>
        <fullName evidence="6">Transcription antitermination protein NusB</fullName>
    </recommendedName>
    <alternativeName>
        <fullName evidence="6">Antitermination factor NusB</fullName>
    </alternativeName>
</protein>
<comment type="caution">
    <text evidence="8">The sequence shown here is derived from an EMBL/GenBank/DDBJ whole genome shotgun (WGS) entry which is preliminary data.</text>
</comment>
<dbReference type="Pfam" id="PF01029">
    <property type="entry name" value="NusB"/>
    <property type="match status" value="1"/>
</dbReference>